<protein>
    <recommendedName>
        <fullName evidence="2">DUF6199 domain-containing protein</fullName>
    </recommendedName>
</protein>
<keyword evidence="4" id="KW-1185">Reference proteome</keyword>
<gene>
    <name evidence="3" type="ORF">Spa11_14730</name>
</gene>
<feature type="domain" description="DUF6199" evidence="2">
    <location>
        <begin position="8"/>
        <end position="63"/>
    </location>
</feature>
<feature type="transmembrane region" description="Helical" evidence="1">
    <location>
        <begin position="47"/>
        <end position="66"/>
    </location>
</feature>
<dbReference type="Proteomes" id="UP000316426">
    <property type="component" value="Chromosome"/>
</dbReference>
<dbReference type="RefSeq" id="WP_145109969.1">
    <property type="nucleotide sequence ID" value="NZ_CP036349.1"/>
</dbReference>
<evidence type="ECO:0000313" key="4">
    <source>
        <dbReference type="Proteomes" id="UP000316426"/>
    </source>
</evidence>
<keyword evidence="1" id="KW-0472">Membrane</keyword>
<dbReference type="InterPro" id="IPR045679">
    <property type="entry name" value="DUF6199"/>
</dbReference>
<accession>A0A518K672</accession>
<keyword evidence="1" id="KW-1133">Transmembrane helix</keyword>
<sequence>MIELLVLLALILLGFGFAMMLFPKIAWRSAEGWKFANAEPSQAVLSMYRVFGFLCASGGCVLLWYASVQG</sequence>
<proteinExistence type="predicted"/>
<keyword evidence="1" id="KW-0812">Transmembrane</keyword>
<reference evidence="3 4" key="1">
    <citation type="submission" date="2019-02" db="EMBL/GenBank/DDBJ databases">
        <title>Deep-cultivation of Planctomycetes and their phenomic and genomic characterization uncovers novel biology.</title>
        <authorList>
            <person name="Wiegand S."/>
            <person name="Jogler M."/>
            <person name="Boedeker C."/>
            <person name="Pinto D."/>
            <person name="Vollmers J."/>
            <person name="Rivas-Marin E."/>
            <person name="Kohn T."/>
            <person name="Peeters S.H."/>
            <person name="Heuer A."/>
            <person name="Rast P."/>
            <person name="Oberbeckmann S."/>
            <person name="Bunk B."/>
            <person name="Jeske O."/>
            <person name="Meyerdierks A."/>
            <person name="Storesund J.E."/>
            <person name="Kallscheuer N."/>
            <person name="Luecker S."/>
            <person name="Lage O.M."/>
            <person name="Pohl T."/>
            <person name="Merkel B.J."/>
            <person name="Hornburger P."/>
            <person name="Mueller R.-W."/>
            <person name="Bruemmer F."/>
            <person name="Labrenz M."/>
            <person name="Spormann A.M."/>
            <person name="Op den Camp H."/>
            <person name="Overmann J."/>
            <person name="Amann R."/>
            <person name="Jetten M.S.M."/>
            <person name="Mascher T."/>
            <person name="Medema M.H."/>
            <person name="Devos D.P."/>
            <person name="Kaster A.-K."/>
            <person name="Ovreas L."/>
            <person name="Rohde M."/>
            <person name="Galperin M.Y."/>
            <person name="Jogler C."/>
        </authorList>
    </citation>
    <scope>NUCLEOTIDE SEQUENCE [LARGE SCALE GENOMIC DNA]</scope>
    <source>
        <strain evidence="3 4">Spa11</strain>
    </source>
</reference>
<organism evidence="3 4">
    <name type="scientific">Botrimarina mediterranea</name>
    <dbReference type="NCBI Taxonomy" id="2528022"/>
    <lineage>
        <taxon>Bacteria</taxon>
        <taxon>Pseudomonadati</taxon>
        <taxon>Planctomycetota</taxon>
        <taxon>Planctomycetia</taxon>
        <taxon>Pirellulales</taxon>
        <taxon>Lacipirellulaceae</taxon>
        <taxon>Botrimarina</taxon>
    </lineage>
</organism>
<evidence type="ECO:0000256" key="1">
    <source>
        <dbReference type="SAM" id="Phobius"/>
    </source>
</evidence>
<evidence type="ECO:0000259" key="2">
    <source>
        <dbReference type="Pfam" id="PF19701"/>
    </source>
</evidence>
<dbReference type="KEGG" id="bmei:Spa11_14730"/>
<name>A0A518K672_9BACT</name>
<dbReference type="Pfam" id="PF19701">
    <property type="entry name" value="DUF6199"/>
    <property type="match status" value="1"/>
</dbReference>
<dbReference type="AlphaFoldDB" id="A0A518K672"/>
<evidence type="ECO:0000313" key="3">
    <source>
        <dbReference type="EMBL" id="QDV73277.1"/>
    </source>
</evidence>
<dbReference type="EMBL" id="CP036349">
    <property type="protein sequence ID" value="QDV73277.1"/>
    <property type="molecule type" value="Genomic_DNA"/>
</dbReference>